<feature type="region of interest" description="Disordered" evidence="1">
    <location>
        <begin position="1132"/>
        <end position="1169"/>
    </location>
</feature>
<evidence type="ECO:0000313" key="2">
    <source>
        <dbReference type="Proteomes" id="UP000515121"/>
    </source>
</evidence>
<organism evidence="2 3">
    <name type="scientific">Durio zibethinus</name>
    <name type="common">Durian</name>
    <dbReference type="NCBI Taxonomy" id="66656"/>
    <lineage>
        <taxon>Eukaryota</taxon>
        <taxon>Viridiplantae</taxon>
        <taxon>Streptophyta</taxon>
        <taxon>Embryophyta</taxon>
        <taxon>Tracheophyta</taxon>
        <taxon>Spermatophyta</taxon>
        <taxon>Magnoliopsida</taxon>
        <taxon>eudicotyledons</taxon>
        <taxon>Gunneridae</taxon>
        <taxon>Pentapetalae</taxon>
        <taxon>rosids</taxon>
        <taxon>malvids</taxon>
        <taxon>Malvales</taxon>
        <taxon>Malvaceae</taxon>
        <taxon>Helicteroideae</taxon>
        <taxon>Durio</taxon>
    </lineage>
</organism>
<dbReference type="RefSeq" id="XP_022762259.1">
    <property type="nucleotide sequence ID" value="XM_022906524.1"/>
</dbReference>
<feature type="compositionally biased region" description="Low complexity" evidence="1">
    <location>
        <begin position="126"/>
        <end position="143"/>
    </location>
</feature>
<feature type="region of interest" description="Disordered" evidence="1">
    <location>
        <begin position="743"/>
        <end position="773"/>
    </location>
</feature>
<keyword evidence="2" id="KW-1185">Reference proteome</keyword>
<feature type="region of interest" description="Disordered" evidence="1">
    <location>
        <begin position="794"/>
        <end position="817"/>
    </location>
</feature>
<proteinExistence type="predicted"/>
<dbReference type="PANTHER" id="PTHR34361">
    <property type="entry name" value="OS08G0157800 PROTEIN"/>
    <property type="match status" value="1"/>
</dbReference>
<accession>A0A6P6ABI3</accession>
<dbReference type="Proteomes" id="UP000515121">
    <property type="component" value="Unplaced"/>
</dbReference>
<feature type="region of interest" description="Disordered" evidence="1">
    <location>
        <begin position="121"/>
        <end position="143"/>
    </location>
</feature>
<name>A0A6P6ABI3_DURZI</name>
<feature type="compositionally biased region" description="Basic and acidic residues" evidence="1">
    <location>
        <begin position="422"/>
        <end position="433"/>
    </location>
</feature>
<gene>
    <name evidence="3" type="primary">LOC111308207</name>
</gene>
<evidence type="ECO:0000256" key="1">
    <source>
        <dbReference type="SAM" id="MobiDB-lite"/>
    </source>
</evidence>
<dbReference type="PANTHER" id="PTHR34361:SF6">
    <property type="entry name" value="POX DOMAIN-CONTAINING PROTEIN"/>
    <property type="match status" value="1"/>
</dbReference>
<dbReference type="OrthoDB" id="1649072at2759"/>
<feature type="compositionally biased region" description="Polar residues" evidence="1">
    <location>
        <begin position="794"/>
        <end position="807"/>
    </location>
</feature>
<dbReference type="PROSITE" id="PS51257">
    <property type="entry name" value="PROKAR_LIPOPROTEIN"/>
    <property type="match status" value="1"/>
</dbReference>
<dbReference type="GeneID" id="111308207"/>
<feature type="compositionally biased region" description="Polar residues" evidence="1">
    <location>
        <begin position="1132"/>
        <end position="1145"/>
    </location>
</feature>
<feature type="region of interest" description="Disordered" evidence="1">
    <location>
        <begin position="420"/>
        <end position="481"/>
    </location>
</feature>
<dbReference type="KEGG" id="dzi:111308207"/>
<protein>
    <submittedName>
        <fullName evidence="3">Uncharacterized protein LOC111308207 isoform X1</fullName>
    </submittedName>
</protein>
<evidence type="ECO:0000313" key="3">
    <source>
        <dbReference type="RefSeq" id="XP_022762259.1"/>
    </source>
</evidence>
<sequence length="1509" mass="164263">MTSESNKAINVFSTPTFSSCLSPFACPFTISNPLNRHGSLNPVLVSSSSSSSSSCSFCLDHPFPYQSMGGQGNHGYYANHSDATSDTTSDTTFPCVDNLDFEHNSCFAYYPLEEPPVHTHFTLPPLQSSQTGSSSSLGSVSQSGLKVTAVDQQGREIPHNKDQIRSAGSLSCNNLLEQGTIVEGSKLLSETSSVLHGKGSVAVGKDNQIKPEDKETIHTESGIFEMANTKVNFLNECMTQRFSVSSDLSFPPRPQDTQSQLSFSAPLMTWIHSGSNIITNERCFPHLDSCGAETLVSCAPEHFSYSAQIFNSSSASSNPAIVSPVPLENVASGDTSAVSNRDYYFGFLLPSMINADMVQNPVDNVACNDQVITEKGEKRKILEPGNNGTKNPSIVEKSKLQIACFNVPEDLTLEQHGAKAGITDDKSSTNHDDSDIDSPCWKGAQAYKSPLRDSVPVDSDDSEGQSPARVPVPLKSEHSKNEKVACNSLNPLAPKFIPGNSKHKVDYHQKECHADSSSSFHKIAALSVTSSSGEHKLIDSVKAGTCPSERIKDVGIKCSNHACDSRKEYGVPYTSFRSSAVNSSCGFQPYLREEYVTSENQLMRGTSVTDSKEGNLDAIHKGLDSVEDIAHNGPNASISFLTSETGLNSHSIGVGVFSDFTERLEEPSRSRPPNINVKLMMNTIQYLLELLLENSSFDLGSMSKHECDKLLNIIYNLYIIRNKAGQMSVRPESSDACALYGQTQPSEDLTPKQHGAKAVIPDDKSSTNHGDSDVDSPCWKGALAYKCALRDSVPVNSEDSEGQSPSRVSVPLKSEHSKNEKVACNSLNPLAPEFIPGNSKQKVDYHQKECHGDSSSSFHKIAALAVTSSSGEHKLIDSVKAGTCPSEGINDVGIQCSNDACDSRKDRGVPYTSFRNSAVNSSCSFQPYLGEEYVTSENQLVRGSRVAGSMEGILDVIHNGSDSVEEMALSEPIPSISFLASEIGSNSRSIGVHVFSDFTERLQEPSRSRAPKIDVKSMINTIQYLLELLLQNSSFNLCSLNEHEHDELQNIINNFYVIGNKAGQMSVRPESSDPCTFNGQIQPVEDLTLEQHGAKAGIPDDKSSTNHDDSDIDSPCWKGALAYKCPLTDSVPVNSEDSKGQSPSRVSVPPKLEHSKNEKVAPSSLNPLAPKFIPGNSKQKVDYHQKECHGDSSPSFQKIAALAVTYSLREHKLIDSVKAGTCPSEKINDIGMQCSNDARDSGKECAVPYKSFTSSAVNSSCGFQPYLREECVTSENLLVRGTSVVGSKEGILDATQNGLDGVEDIAHNWPNTSFSFLASEIGLNSHSFGVGVFSDFTERPQETSRSRDLIIDVKLMINTIQYLLEMLLQNSSFDLGSLSEHEHDKLLNIINNLSVIRNKAGQMTVKPDSSNPCTLYGQTEAADHHEVTKVKDKAVLHDQEMHQLPAPMLSSRMLYSFYQSNDDEGFRRGNDISQVIEKDAKVIRSIKHEMPPEALHIGDCGLRLKQLYI</sequence>
<reference evidence="3" key="1">
    <citation type="submission" date="2025-08" db="UniProtKB">
        <authorList>
            <consortium name="RefSeq"/>
        </authorList>
    </citation>
    <scope>IDENTIFICATION</scope>
    <source>
        <tissue evidence="3">Fruit stalk</tissue>
    </source>
</reference>
<feature type="compositionally biased region" description="Basic and acidic residues" evidence="1">
    <location>
        <begin position="760"/>
        <end position="772"/>
    </location>
</feature>